<evidence type="ECO:0000313" key="6">
    <source>
        <dbReference type="EMBL" id="GAA2639627.1"/>
    </source>
</evidence>
<evidence type="ECO:0000256" key="5">
    <source>
        <dbReference type="SAM" id="MobiDB-lite"/>
    </source>
</evidence>
<dbReference type="EMBL" id="BAAARJ010000036">
    <property type="protein sequence ID" value="GAA2639627.1"/>
    <property type="molecule type" value="Genomic_DNA"/>
</dbReference>
<accession>A0ABP6DA59</accession>
<organism evidence="6 7">
    <name type="scientific">Streptomyces axinellae</name>
    <dbReference type="NCBI Taxonomy" id="552788"/>
    <lineage>
        <taxon>Bacteria</taxon>
        <taxon>Bacillati</taxon>
        <taxon>Actinomycetota</taxon>
        <taxon>Actinomycetes</taxon>
        <taxon>Kitasatosporales</taxon>
        <taxon>Streptomycetaceae</taxon>
        <taxon>Streptomyces</taxon>
    </lineage>
</organism>
<dbReference type="InterPro" id="IPR050490">
    <property type="entry name" value="Bact_solute-bd_prot1"/>
</dbReference>
<sequence>MGSTSVNRRDVMKRATAAGLFAVPAIGALTSCASSGGGDEKAEKGKKSKKNPLAVKEDAPLQVYIFKGGYEDKYARFVTDMYEKRYPESKPDQKSTEKISTLVRPRLVKGDPPDLVNNSGDDNMDIGKLVKNKQVADLTELLDAPSWDDPSVTVRDTLIPGMEDMGRFGTDGCYQLNISATVYGNWYSAKMLEETLEAEYPRTWDEMLALCKKAKAKGIHGWAYPGGHPRYMLFSMYAMFAQAGGRKAIEAMDNLEPNAWTSDAVKSVFEAWEEVVAKKYVLGGFDSQQAHVEMQTAWTKGKAVFVPDGSWVENEAKDTTPKGFRMAVGATPSLDKGDAMPFGTLYSPPGEPFVVPAKAKNVQGGMEWMRMFYSKESTRNFFKEVSAIPAVKGAIDGMDLPPGVESSQRAIKAAGKNIVIAFFREWYPELFEQDFNGAMRTFMTGESSVKETMKAMQKGADRVAKNPDIQKIKKS</sequence>
<evidence type="ECO:0000256" key="3">
    <source>
        <dbReference type="ARBA" id="ARBA00022448"/>
    </source>
</evidence>
<dbReference type="InterPro" id="IPR006311">
    <property type="entry name" value="TAT_signal"/>
</dbReference>
<name>A0ABP6DA59_9ACTN</name>
<evidence type="ECO:0000256" key="1">
    <source>
        <dbReference type="ARBA" id="ARBA00004196"/>
    </source>
</evidence>
<comment type="caution">
    <text evidence="6">The sequence shown here is derived from an EMBL/GenBank/DDBJ whole genome shotgun (WGS) entry which is preliminary data.</text>
</comment>
<dbReference type="Proteomes" id="UP001501447">
    <property type="component" value="Unassembled WGS sequence"/>
</dbReference>
<feature type="region of interest" description="Disordered" evidence="5">
    <location>
        <begin position="33"/>
        <end position="53"/>
    </location>
</feature>
<protein>
    <submittedName>
        <fullName evidence="6">N-acetylglucosamine/diacetylchitobiose ABC transporter substrate-binding protein</fullName>
    </submittedName>
</protein>
<reference evidence="7" key="1">
    <citation type="journal article" date="2019" name="Int. J. Syst. Evol. Microbiol.">
        <title>The Global Catalogue of Microorganisms (GCM) 10K type strain sequencing project: providing services to taxonomists for standard genome sequencing and annotation.</title>
        <authorList>
            <consortium name="The Broad Institute Genomics Platform"/>
            <consortium name="The Broad Institute Genome Sequencing Center for Infectious Disease"/>
            <person name="Wu L."/>
            <person name="Ma J."/>
        </authorList>
    </citation>
    <scope>NUCLEOTIDE SEQUENCE [LARGE SCALE GENOMIC DNA]</scope>
    <source>
        <strain evidence="7">JCM 16373</strain>
    </source>
</reference>
<proteinExistence type="inferred from homology"/>
<evidence type="ECO:0000256" key="2">
    <source>
        <dbReference type="ARBA" id="ARBA00008520"/>
    </source>
</evidence>
<gene>
    <name evidence="6" type="primary">ngcE</name>
    <name evidence="6" type="ORF">GCM10009863_65810</name>
</gene>
<dbReference type="SUPFAM" id="SSF53850">
    <property type="entry name" value="Periplasmic binding protein-like II"/>
    <property type="match status" value="1"/>
</dbReference>
<comment type="similarity">
    <text evidence="2">Belongs to the bacterial solute-binding protein 1 family.</text>
</comment>
<dbReference type="PANTHER" id="PTHR43649">
    <property type="entry name" value="ARABINOSE-BINDING PROTEIN-RELATED"/>
    <property type="match status" value="1"/>
</dbReference>
<dbReference type="Pfam" id="PF13416">
    <property type="entry name" value="SBP_bac_8"/>
    <property type="match status" value="1"/>
</dbReference>
<dbReference type="InterPro" id="IPR022386">
    <property type="entry name" value="Chitin_NgcE"/>
</dbReference>
<dbReference type="RefSeq" id="WP_344570732.1">
    <property type="nucleotide sequence ID" value="NZ_BAAARJ010000036.1"/>
</dbReference>
<dbReference type="NCBIfam" id="TIGR03851">
    <property type="entry name" value="chitin_NgcE"/>
    <property type="match status" value="1"/>
</dbReference>
<comment type="subcellular location">
    <subcellularLocation>
        <location evidence="1">Cell envelope</location>
    </subcellularLocation>
</comment>
<keyword evidence="7" id="KW-1185">Reference proteome</keyword>
<dbReference type="PANTHER" id="PTHR43649:SF31">
    <property type="entry name" value="SN-GLYCEROL-3-PHOSPHATE-BINDING PERIPLASMIC PROTEIN UGPB"/>
    <property type="match status" value="1"/>
</dbReference>
<dbReference type="InterPro" id="IPR006059">
    <property type="entry name" value="SBP"/>
</dbReference>
<keyword evidence="3" id="KW-0813">Transport</keyword>
<dbReference type="Gene3D" id="3.40.190.10">
    <property type="entry name" value="Periplasmic binding protein-like II"/>
    <property type="match status" value="1"/>
</dbReference>
<keyword evidence="4" id="KW-0732">Signal</keyword>
<evidence type="ECO:0000313" key="7">
    <source>
        <dbReference type="Proteomes" id="UP001501447"/>
    </source>
</evidence>
<evidence type="ECO:0000256" key="4">
    <source>
        <dbReference type="ARBA" id="ARBA00022729"/>
    </source>
</evidence>
<dbReference type="PROSITE" id="PS51318">
    <property type="entry name" value="TAT"/>
    <property type="match status" value="1"/>
</dbReference>